<dbReference type="AlphaFoldDB" id="A0A0H2RHA8"/>
<feature type="compositionally biased region" description="Low complexity" evidence="1">
    <location>
        <begin position="103"/>
        <end position="116"/>
    </location>
</feature>
<evidence type="ECO:0000313" key="4">
    <source>
        <dbReference type="Proteomes" id="UP000053477"/>
    </source>
</evidence>
<protein>
    <recommendedName>
        <fullName evidence="2">Histone deacetylase complex subunit SAP30 Sin3 binding domain-containing protein</fullName>
    </recommendedName>
</protein>
<proteinExistence type="predicted"/>
<sequence>MASTHASASAASNTAGASSSTLPSTPAPARARQQNRKKAAAAPPPVDADTLYRMEGMPPPPQAQMGSKRTAQEKADGEPRVKRKRVDHSAGAAMQSQLPSTSVAVANAAKQQANPKGDGENAPSLFEFASLPTSSLYRYIIQHDLVPGIYPSPLSEDDPPPPGALADPSRMASRAPTPNPAPAASLTTVANRPRRGRETKDRGKRRGGVRTLEDEMRTGVEQMPLLADVQEIHGVLASVASRHFKESSVKEVDTLASFMCAVKAKNGRWR</sequence>
<name>A0A0H2RHA8_9AGAM</name>
<dbReference type="STRING" id="27342.A0A0H2RHA8"/>
<dbReference type="InParanoid" id="A0A0H2RHA8"/>
<dbReference type="OrthoDB" id="3361956at2759"/>
<evidence type="ECO:0000259" key="2">
    <source>
        <dbReference type="Pfam" id="PF13867"/>
    </source>
</evidence>
<feature type="region of interest" description="Disordered" evidence="1">
    <location>
        <begin position="1"/>
        <end position="125"/>
    </location>
</feature>
<evidence type="ECO:0000256" key="1">
    <source>
        <dbReference type="SAM" id="MobiDB-lite"/>
    </source>
</evidence>
<feature type="compositionally biased region" description="Basic and acidic residues" evidence="1">
    <location>
        <begin position="70"/>
        <end position="80"/>
    </location>
</feature>
<gene>
    <name evidence="3" type="ORF">SCHPADRAFT_906164</name>
</gene>
<accession>A0A0H2RHA8</accession>
<dbReference type="Proteomes" id="UP000053477">
    <property type="component" value="Unassembled WGS sequence"/>
</dbReference>
<dbReference type="Pfam" id="PF13867">
    <property type="entry name" value="SAP30_Sin3_bdg"/>
    <property type="match status" value="1"/>
</dbReference>
<dbReference type="InterPro" id="IPR025718">
    <property type="entry name" value="SAP30_Sin3-bd"/>
</dbReference>
<evidence type="ECO:0000313" key="3">
    <source>
        <dbReference type="EMBL" id="KLO11295.1"/>
    </source>
</evidence>
<keyword evidence="4" id="KW-1185">Reference proteome</keyword>
<dbReference type="EMBL" id="KQ086004">
    <property type="protein sequence ID" value="KLO11295.1"/>
    <property type="molecule type" value="Genomic_DNA"/>
</dbReference>
<feature type="domain" description="Histone deacetylase complex subunit SAP30 Sin3 binding" evidence="2">
    <location>
        <begin position="236"/>
        <end position="263"/>
    </location>
</feature>
<feature type="compositionally biased region" description="Low complexity" evidence="1">
    <location>
        <begin position="1"/>
        <end position="32"/>
    </location>
</feature>
<organism evidence="3 4">
    <name type="scientific">Schizopora paradoxa</name>
    <dbReference type="NCBI Taxonomy" id="27342"/>
    <lineage>
        <taxon>Eukaryota</taxon>
        <taxon>Fungi</taxon>
        <taxon>Dikarya</taxon>
        <taxon>Basidiomycota</taxon>
        <taxon>Agaricomycotina</taxon>
        <taxon>Agaricomycetes</taxon>
        <taxon>Hymenochaetales</taxon>
        <taxon>Schizoporaceae</taxon>
        <taxon>Schizopora</taxon>
    </lineage>
</organism>
<feature type="region of interest" description="Disordered" evidence="1">
    <location>
        <begin position="151"/>
        <end position="213"/>
    </location>
</feature>
<reference evidence="3 4" key="1">
    <citation type="submission" date="2015-04" db="EMBL/GenBank/DDBJ databases">
        <title>Complete genome sequence of Schizopora paradoxa KUC8140, a cosmopolitan wood degrader in East Asia.</title>
        <authorList>
            <consortium name="DOE Joint Genome Institute"/>
            <person name="Min B."/>
            <person name="Park H."/>
            <person name="Jang Y."/>
            <person name="Kim J.-J."/>
            <person name="Kim K.H."/>
            <person name="Pangilinan J."/>
            <person name="Lipzen A."/>
            <person name="Riley R."/>
            <person name="Grigoriev I.V."/>
            <person name="Spatafora J.W."/>
            <person name="Choi I.-G."/>
        </authorList>
    </citation>
    <scope>NUCLEOTIDE SEQUENCE [LARGE SCALE GENOMIC DNA]</scope>
    <source>
        <strain evidence="3 4">KUC8140</strain>
    </source>
</reference>